<evidence type="ECO:0000256" key="1">
    <source>
        <dbReference type="SAM" id="Phobius"/>
    </source>
</evidence>
<organism evidence="2 3">
    <name type="scientific">Tectimicrobiota bacterium</name>
    <dbReference type="NCBI Taxonomy" id="2528274"/>
    <lineage>
        <taxon>Bacteria</taxon>
        <taxon>Pseudomonadati</taxon>
        <taxon>Nitrospinota/Tectimicrobiota group</taxon>
        <taxon>Candidatus Tectimicrobiota</taxon>
    </lineage>
</organism>
<protein>
    <recommendedName>
        <fullName evidence="4">DUF1328 domain-containing protein</fullName>
    </recommendedName>
</protein>
<accession>A0A932GPS3</accession>
<feature type="transmembrane region" description="Helical" evidence="1">
    <location>
        <begin position="29"/>
        <end position="46"/>
    </location>
</feature>
<feature type="transmembrane region" description="Helical" evidence="1">
    <location>
        <begin position="5"/>
        <end position="23"/>
    </location>
</feature>
<gene>
    <name evidence="2" type="ORF">HYY65_07320</name>
</gene>
<name>A0A932GPS3_UNCTE</name>
<proteinExistence type="predicted"/>
<sequence>MSSRFVEIVIYLILAFVFLILGLNSDQGSIQLLLFLLTALFFFAMFRPRQSS</sequence>
<keyword evidence="1" id="KW-1133">Transmembrane helix</keyword>
<reference evidence="2" key="1">
    <citation type="submission" date="2020-07" db="EMBL/GenBank/DDBJ databases">
        <title>Huge and variable diversity of episymbiotic CPR bacteria and DPANN archaea in groundwater ecosystems.</title>
        <authorList>
            <person name="He C.Y."/>
            <person name="Keren R."/>
            <person name="Whittaker M."/>
            <person name="Farag I.F."/>
            <person name="Doudna J."/>
            <person name="Cate J.H.D."/>
            <person name="Banfield J.F."/>
        </authorList>
    </citation>
    <scope>NUCLEOTIDE SEQUENCE</scope>
    <source>
        <strain evidence="2">NC_groundwater_717_Ag_S-0.2um_59_8</strain>
    </source>
</reference>
<evidence type="ECO:0000313" key="3">
    <source>
        <dbReference type="Proteomes" id="UP000741360"/>
    </source>
</evidence>
<dbReference type="Proteomes" id="UP000741360">
    <property type="component" value="Unassembled WGS sequence"/>
</dbReference>
<evidence type="ECO:0000313" key="2">
    <source>
        <dbReference type="EMBL" id="MBI3014853.1"/>
    </source>
</evidence>
<keyword evidence="1" id="KW-0472">Membrane</keyword>
<evidence type="ECO:0008006" key="4">
    <source>
        <dbReference type="Google" id="ProtNLM"/>
    </source>
</evidence>
<dbReference type="EMBL" id="JACPSX010000134">
    <property type="protein sequence ID" value="MBI3014853.1"/>
    <property type="molecule type" value="Genomic_DNA"/>
</dbReference>
<keyword evidence="1" id="KW-0812">Transmembrane</keyword>
<dbReference type="AlphaFoldDB" id="A0A932GPS3"/>
<comment type="caution">
    <text evidence="2">The sequence shown here is derived from an EMBL/GenBank/DDBJ whole genome shotgun (WGS) entry which is preliminary data.</text>
</comment>